<dbReference type="PANTHER" id="PTHR23159">
    <property type="entry name" value="CENTROSOMAL PROTEIN 2"/>
    <property type="match status" value="1"/>
</dbReference>
<feature type="region of interest" description="Disordered" evidence="2">
    <location>
        <begin position="1042"/>
        <end position="1062"/>
    </location>
</feature>
<feature type="compositionally biased region" description="Basic and acidic residues" evidence="2">
    <location>
        <begin position="134"/>
        <end position="149"/>
    </location>
</feature>
<feature type="compositionally biased region" description="Basic and acidic residues" evidence="2">
    <location>
        <begin position="1047"/>
        <end position="1060"/>
    </location>
</feature>
<dbReference type="PANTHER" id="PTHR23159:SF31">
    <property type="entry name" value="CENTROSOME-ASSOCIATED PROTEIN CEP250 ISOFORM X1"/>
    <property type="match status" value="1"/>
</dbReference>
<feature type="coiled-coil region" evidence="1">
    <location>
        <begin position="761"/>
        <end position="832"/>
    </location>
</feature>
<evidence type="ECO:0000256" key="2">
    <source>
        <dbReference type="SAM" id="MobiDB-lite"/>
    </source>
</evidence>
<protein>
    <submittedName>
        <fullName evidence="3">Trichohyalin isoform X2</fullName>
    </submittedName>
</protein>
<reference evidence="3" key="1">
    <citation type="submission" date="2023-08" db="EMBL/GenBank/DDBJ databases">
        <authorList>
            <person name="Alioto T."/>
            <person name="Alioto T."/>
            <person name="Gomez Garrido J."/>
        </authorList>
    </citation>
    <scope>NUCLEOTIDE SEQUENCE</scope>
</reference>
<feature type="compositionally biased region" description="Basic and acidic residues" evidence="2">
    <location>
        <begin position="380"/>
        <end position="389"/>
    </location>
</feature>
<feature type="compositionally biased region" description="Polar residues" evidence="2">
    <location>
        <begin position="390"/>
        <end position="399"/>
    </location>
</feature>
<dbReference type="AlphaFoldDB" id="A0AAV1G443"/>
<feature type="region of interest" description="Disordered" evidence="2">
    <location>
        <begin position="199"/>
        <end position="266"/>
    </location>
</feature>
<feature type="region of interest" description="Disordered" evidence="2">
    <location>
        <begin position="111"/>
        <end position="149"/>
    </location>
</feature>
<evidence type="ECO:0000256" key="1">
    <source>
        <dbReference type="SAM" id="Coils"/>
    </source>
</evidence>
<name>A0AAV1G443_XYRNO</name>
<feature type="coiled-coil region" evidence="1">
    <location>
        <begin position="625"/>
        <end position="727"/>
    </location>
</feature>
<dbReference type="Proteomes" id="UP001178508">
    <property type="component" value="Chromosome 12"/>
</dbReference>
<organism evidence="3 4">
    <name type="scientific">Xyrichtys novacula</name>
    <name type="common">Pearly razorfish</name>
    <name type="synonym">Hemipteronotus novacula</name>
    <dbReference type="NCBI Taxonomy" id="13765"/>
    <lineage>
        <taxon>Eukaryota</taxon>
        <taxon>Metazoa</taxon>
        <taxon>Chordata</taxon>
        <taxon>Craniata</taxon>
        <taxon>Vertebrata</taxon>
        <taxon>Euteleostomi</taxon>
        <taxon>Actinopterygii</taxon>
        <taxon>Neopterygii</taxon>
        <taxon>Teleostei</taxon>
        <taxon>Neoteleostei</taxon>
        <taxon>Acanthomorphata</taxon>
        <taxon>Eupercaria</taxon>
        <taxon>Labriformes</taxon>
        <taxon>Labridae</taxon>
        <taxon>Xyrichtys</taxon>
    </lineage>
</organism>
<keyword evidence="4" id="KW-1185">Reference proteome</keyword>
<feature type="region of interest" description="Disordered" evidence="2">
    <location>
        <begin position="363"/>
        <end position="443"/>
    </location>
</feature>
<gene>
    <name evidence="3" type="ORF">XNOV1_A003830</name>
</gene>
<proteinExistence type="predicted"/>
<feature type="coiled-coil region" evidence="1">
    <location>
        <begin position="988"/>
        <end position="1015"/>
    </location>
</feature>
<accession>A0AAV1G443</accession>
<dbReference type="EMBL" id="OY660875">
    <property type="protein sequence ID" value="CAJ1068248.1"/>
    <property type="molecule type" value="Genomic_DNA"/>
</dbReference>
<evidence type="ECO:0000313" key="3">
    <source>
        <dbReference type="EMBL" id="CAJ1068248.1"/>
    </source>
</evidence>
<feature type="compositionally biased region" description="Polar residues" evidence="2">
    <location>
        <begin position="363"/>
        <end position="376"/>
    </location>
</feature>
<keyword evidence="1" id="KW-0175">Coiled coil</keyword>
<evidence type="ECO:0000313" key="4">
    <source>
        <dbReference type="Proteomes" id="UP001178508"/>
    </source>
</evidence>
<feature type="coiled-coil region" evidence="1">
    <location>
        <begin position="898"/>
        <end position="943"/>
    </location>
</feature>
<sequence length="1153" mass="132460">MTDTNSDGEQRDTEELLYKDLNVNSDEMVLNPPTLKLDHCDLLLDAIDAQLCQLQQVQHKTCQDIFKSCDCNDPACLSWSRSLSKDTGLGSTTQTNDSPMSRLGFLHSQTMERTSERSTGRQGDLVTPEEVEQMLDRRPQDKKERESRKEQVIWRLEKLLGDTCDNEGMAGESHPPSDSICTEDFVTRFRDEMVELALESDSQQQCREEEAEGTQKSDCDDFQSEQKPGSVFSVDRGETVTGMNDKDTKTESKKTRSRQELESGLSDSYAVNRSCCDRAGGGERYETPQMLGKDKTISDRSDAERETEQHIKTKRLAGVPVWSFDTVSIDCDLDSVSTEQVRQHIHWQPGFHSLIQSVMDVDSLSSNQSDCDTPTQEDGEPLHSSDQKSSHGIIQSSSACIPHRDKKEVQRVACPSDDNDKDTDEEINHQRRRCRPHRTSEKMQSDYARMKELLSTLQQRCQKEEETLKRKKTQLRDVELSFSDIQTRRKHALQELEQLKKEKRSLEFDLRDHRAEKDFKRGRLHELQRQRQSGIAEPSVFISVLEREEMDRQLDSAKAELFAEQKRAREKIESMQEKLEETREELQRATEVESLLRARCACLEEKQKQEKDQMEGDLGECRIRVGTLERMLTQKELQLVDLKEQCGTLKTEMDGLKGELQDLQTQHCTALKEAQEQVHRLTLKEKEVRRLRDSLEQQKNREEELRLEALGKVHKALEEARRKWEAEKVEAVQVHCGIVEEQNRKRAESMRSEIQQEKCKSATLQHQVLELKTRVQELETLQRKQESVLAVTCKSLKKEHQAKVQRMQRQMAEESQKTAQQFKQAVQLAEAEADRHRLMLKERESSHHEITAELDQQLRHCAQELRAESQHLLLLVRQSGARQSSAEISPGSTVAEALQSLKERREQLKHTINHLQQELHTQKETIEQLRRAKERELSIQRQQLRMERDQAMDCLKERLIQEHIEELSSLNVAHMCDGGAEGGGGGVAASLRRQLKAKDLELRQVQRSMAQWKEQTVVRLACKFEEELTAELQRCKTKLLRGRKTSKTPEETQRKPEGPQKDTMLCTKEVQNSVWPPSLPVAAPHSSSDVASLKLLSHLQRRVKQLRLENQVLTSTPLSSNTVPSDLSGSYLAKITQDISGIENLSSIRTVSS</sequence>
<feature type="compositionally biased region" description="Basic and acidic residues" evidence="2">
    <location>
        <begin position="244"/>
        <end position="261"/>
    </location>
</feature>